<dbReference type="Pfam" id="PF00079">
    <property type="entry name" value="Serpin"/>
    <property type="match status" value="1"/>
</dbReference>
<dbReference type="CDD" id="cd19588">
    <property type="entry name" value="serpin_miropin-like"/>
    <property type="match status" value="1"/>
</dbReference>
<dbReference type="Gene3D" id="3.30.497.10">
    <property type="entry name" value="Antithrombin, subunit I, domain 2"/>
    <property type="match status" value="1"/>
</dbReference>
<feature type="domain" description="Serpin" evidence="2">
    <location>
        <begin position="65"/>
        <end position="428"/>
    </location>
</feature>
<evidence type="ECO:0000256" key="1">
    <source>
        <dbReference type="RuleBase" id="RU000411"/>
    </source>
</evidence>
<dbReference type="Gene3D" id="2.30.39.10">
    <property type="entry name" value="Alpha-1-antitrypsin, domain 1"/>
    <property type="match status" value="1"/>
</dbReference>
<sequence>MRTLFAKSQTYPKLLVGIALLSAFMLCFSCVSGEDEGPSGKVEANLRTLSLEENSLSEANTQFAINLFQQIATNGEAENIFFSPYSVHQALAMAMNGNDGEVLEEFIQVLQMEGMSLEEANQAVKDLTTFLLEVDPKVELGIANGIWYKEGYEVQIPFKNSSQQYFNAEIAALNMRDPKAVDVINHWIERQTNELIREMLDAIPADAVMYLVNAIYFKGDWAYNFPEGNTQKEKFTLRNGEEIMADMMNLGEPAAFKGYDNSDYTYLEIPYSTGQYTMGVLTNESGDLSQLYPYLTMDKLNEWRNNTRDVNLILKMPKFKIDYKINNLGDDLKAMGLVTPFDFHPDNFTQLFSNSTDLLKISRVIHQALIEVDEKGTEAAAATIIEIGVTSLPPDNTPTVFTLDRPFIFFIQEKHSGAILFMGKMENPLES</sequence>
<dbReference type="InterPro" id="IPR023795">
    <property type="entry name" value="Serpin_CS"/>
</dbReference>
<dbReference type="PANTHER" id="PTHR11461">
    <property type="entry name" value="SERINE PROTEASE INHIBITOR, SERPIN"/>
    <property type="match status" value="1"/>
</dbReference>
<proteinExistence type="inferred from homology"/>
<evidence type="ECO:0000313" key="3">
    <source>
        <dbReference type="EMBL" id="UZD21093.1"/>
    </source>
</evidence>
<dbReference type="RefSeq" id="WP_264807541.1">
    <property type="nucleotide sequence ID" value="NZ_CP110226.1"/>
</dbReference>
<reference evidence="3" key="1">
    <citation type="submission" date="2022-10" db="EMBL/GenBank/DDBJ databases">
        <title>Algoriphagus sp. a novel bacteria isolate from halophytes salicornia europaea.</title>
        <authorList>
            <person name="Peng Y."/>
            <person name="Jiang L."/>
            <person name="Lee J."/>
        </authorList>
    </citation>
    <scope>NUCLEOTIDE SEQUENCE</scope>
    <source>
        <strain evidence="3">TR-M5</strain>
    </source>
</reference>
<evidence type="ECO:0000313" key="4">
    <source>
        <dbReference type="Proteomes" id="UP001163156"/>
    </source>
</evidence>
<dbReference type="InterPro" id="IPR042178">
    <property type="entry name" value="Serpin_sf_1"/>
</dbReference>
<comment type="similarity">
    <text evidence="1">Belongs to the serpin family.</text>
</comment>
<dbReference type="InterPro" id="IPR000215">
    <property type="entry name" value="Serpin_fam"/>
</dbReference>
<organism evidence="3 4">
    <name type="scientific">Algoriphagus halophytocola</name>
    <dbReference type="NCBI Taxonomy" id="2991499"/>
    <lineage>
        <taxon>Bacteria</taxon>
        <taxon>Pseudomonadati</taxon>
        <taxon>Bacteroidota</taxon>
        <taxon>Cytophagia</taxon>
        <taxon>Cytophagales</taxon>
        <taxon>Cyclobacteriaceae</taxon>
        <taxon>Algoriphagus</taxon>
    </lineage>
</organism>
<dbReference type="PANTHER" id="PTHR11461:SF211">
    <property type="entry name" value="GH10112P-RELATED"/>
    <property type="match status" value="1"/>
</dbReference>
<protein>
    <submittedName>
        <fullName evidence="3">Serpin family protein</fullName>
    </submittedName>
</protein>
<evidence type="ECO:0000259" key="2">
    <source>
        <dbReference type="SMART" id="SM00093"/>
    </source>
</evidence>
<dbReference type="InterPro" id="IPR036186">
    <property type="entry name" value="Serpin_sf"/>
</dbReference>
<dbReference type="InterPro" id="IPR023796">
    <property type="entry name" value="Serpin_dom"/>
</dbReference>
<dbReference type="SMART" id="SM00093">
    <property type="entry name" value="SERPIN"/>
    <property type="match status" value="1"/>
</dbReference>
<dbReference type="EMBL" id="CP110226">
    <property type="protein sequence ID" value="UZD21093.1"/>
    <property type="molecule type" value="Genomic_DNA"/>
</dbReference>
<dbReference type="InterPro" id="IPR042185">
    <property type="entry name" value="Serpin_sf_2"/>
</dbReference>
<dbReference type="SUPFAM" id="SSF56574">
    <property type="entry name" value="Serpins"/>
    <property type="match status" value="1"/>
</dbReference>
<gene>
    <name evidence="3" type="ORF">OM944_10445</name>
</gene>
<accession>A0ABY6MCB6</accession>
<name>A0ABY6MCB6_9BACT</name>
<dbReference type="Proteomes" id="UP001163156">
    <property type="component" value="Chromosome"/>
</dbReference>
<keyword evidence="4" id="KW-1185">Reference proteome</keyword>
<dbReference type="PROSITE" id="PS00284">
    <property type="entry name" value="SERPIN"/>
    <property type="match status" value="1"/>
</dbReference>